<dbReference type="Gene3D" id="3.40.50.300">
    <property type="entry name" value="P-loop containing nucleotide triphosphate hydrolases"/>
    <property type="match status" value="1"/>
</dbReference>
<dbReference type="SMART" id="SM00174">
    <property type="entry name" value="RHO"/>
    <property type="match status" value="1"/>
</dbReference>
<evidence type="ECO:0000256" key="3">
    <source>
        <dbReference type="ARBA" id="ARBA00022741"/>
    </source>
</evidence>
<dbReference type="EMBL" id="JASPKZ010007224">
    <property type="protein sequence ID" value="KAJ9586007.1"/>
    <property type="molecule type" value="Genomic_DNA"/>
</dbReference>
<comment type="subcellular location">
    <subcellularLocation>
        <location evidence="1">Cytoplasm</location>
    </subcellularLocation>
</comment>
<dbReference type="CDD" id="cd00154">
    <property type="entry name" value="Rab"/>
    <property type="match status" value="1"/>
</dbReference>
<dbReference type="GO" id="GO:0003924">
    <property type="term" value="F:GTPase activity"/>
    <property type="evidence" value="ECO:0007669"/>
    <property type="project" value="InterPro"/>
</dbReference>
<dbReference type="NCBIfam" id="TIGR00231">
    <property type="entry name" value="small_GTP"/>
    <property type="match status" value="1"/>
</dbReference>
<dbReference type="PANTHER" id="PTHR47977">
    <property type="entry name" value="RAS-RELATED PROTEIN RAB"/>
    <property type="match status" value="1"/>
</dbReference>
<dbReference type="Proteomes" id="UP001233999">
    <property type="component" value="Unassembled WGS sequence"/>
</dbReference>
<dbReference type="SMART" id="SM00175">
    <property type="entry name" value="RAB"/>
    <property type="match status" value="1"/>
</dbReference>
<evidence type="ECO:0000313" key="8">
    <source>
        <dbReference type="EMBL" id="KAJ9586007.1"/>
    </source>
</evidence>
<keyword evidence="3" id="KW-0547">Nucleotide-binding</keyword>
<keyword evidence="4 6" id="KW-0175">Coiled coil</keyword>
<keyword evidence="9" id="KW-1185">Reference proteome</keyword>
<dbReference type="InterPro" id="IPR001806">
    <property type="entry name" value="Small_GTPase"/>
</dbReference>
<protein>
    <recommendedName>
        <fullName evidence="10">Ras and EF-hand domain-containing protein</fullName>
    </recommendedName>
</protein>
<reference evidence="8" key="2">
    <citation type="submission" date="2023-05" db="EMBL/GenBank/DDBJ databases">
        <authorList>
            <person name="Fouks B."/>
        </authorList>
    </citation>
    <scope>NUCLEOTIDE SEQUENCE</scope>
    <source>
        <strain evidence="8">Stay&amp;Tobe</strain>
        <tissue evidence="8">Testes</tissue>
    </source>
</reference>
<dbReference type="GO" id="GO:0005525">
    <property type="term" value="F:GTP binding"/>
    <property type="evidence" value="ECO:0007669"/>
    <property type="project" value="UniProtKB-KW"/>
</dbReference>
<dbReference type="SMART" id="SM00173">
    <property type="entry name" value="RAS"/>
    <property type="match status" value="1"/>
</dbReference>
<dbReference type="GO" id="GO:0005737">
    <property type="term" value="C:cytoplasm"/>
    <property type="evidence" value="ECO:0007669"/>
    <property type="project" value="UniProtKB-SubCell"/>
</dbReference>
<evidence type="ECO:0000256" key="4">
    <source>
        <dbReference type="ARBA" id="ARBA00023054"/>
    </source>
</evidence>
<name>A0AAD7ZTY1_DIPPU</name>
<feature type="coiled-coil region" evidence="6">
    <location>
        <begin position="319"/>
        <end position="346"/>
    </location>
</feature>
<keyword evidence="5" id="KW-0342">GTP-binding</keyword>
<dbReference type="SMART" id="SM00176">
    <property type="entry name" value="RAN"/>
    <property type="match status" value="1"/>
</dbReference>
<comment type="caution">
    <text evidence="8">The sequence shown here is derived from an EMBL/GenBank/DDBJ whole genome shotgun (WGS) entry which is preliminary data.</text>
</comment>
<evidence type="ECO:0008006" key="10">
    <source>
        <dbReference type="Google" id="ProtNLM"/>
    </source>
</evidence>
<evidence type="ECO:0000256" key="6">
    <source>
        <dbReference type="SAM" id="Coils"/>
    </source>
</evidence>
<evidence type="ECO:0000256" key="2">
    <source>
        <dbReference type="ARBA" id="ARBA00022490"/>
    </source>
</evidence>
<evidence type="ECO:0000313" key="9">
    <source>
        <dbReference type="Proteomes" id="UP001233999"/>
    </source>
</evidence>
<feature type="compositionally biased region" description="Low complexity" evidence="7">
    <location>
        <begin position="226"/>
        <end position="243"/>
    </location>
</feature>
<dbReference type="FunFam" id="3.40.50.300:FF:001348">
    <property type="entry name" value="Ras and EF-hand domain-containing protein"/>
    <property type="match status" value="1"/>
</dbReference>
<dbReference type="InterPro" id="IPR027417">
    <property type="entry name" value="P-loop_NTPase"/>
</dbReference>
<dbReference type="PROSITE" id="PS51421">
    <property type="entry name" value="RAS"/>
    <property type="match status" value="1"/>
</dbReference>
<dbReference type="PROSITE" id="PS51420">
    <property type="entry name" value="RHO"/>
    <property type="match status" value="1"/>
</dbReference>
<gene>
    <name evidence="8" type="ORF">L9F63_020345</name>
</gene>
<dbReference type="Pfam" id="PF00071">
    <property type="entry name" value="Ras"/>
    <property type="match status" value="1"/>
</dbReference>
<dbReference type="InterPro" id="IPR050227">
    <property type="entry name" value="Rab"/>
</dbReference>
<feature type="coiled-coil region" evidence="6">
    <location>
        <begin position="28"/>
        <end position="110"/>
    </location>
</feature>
<dbReference type="InterPro" id="IPR005225">
    <property type="entry name" value="Small_GTP-bd"/>
</dbReference>
<organism evidence="8 9">
    <name type="scientific">Diploptera punctata</name>
    <name type="common">Pacific beetle cockroach</name>
    <dbReference type="NCBI Taxonomy" id="6984"/>
    <lineage>
        <taxon>Eukaryota</taxon>
        <taxon>Metazoa</taxon>
        <taxon>Ecdysozoa</taxon>
        <taxon>Arthropoda</taxon>
        <taxon>Hexapoda</taxon>
        <taxon>Insecta</taxon>
        <taxon>Pterygota</taxon>
        <taxon>Neoptera</taxon>
        <taxon>Polyneoptera</taxon>
        <taxon>Dictyoptera</taxon>
        <taxon>Blattodea</taxon>
        <taxon>Blaberoidea</taxon>
        <taxon>Blaberidae</taxon>
        <taxon>Diplopterinae</taxon>
        <taxon>Diploptera</taxon>
    </lineage>
</organism>
<dbReference type="PROSITE" id="PS51419">
    <property type="entry name" value="RAB"/>
    <property type="match status" value="1"/>
</dbReference>
<reference evidence="8" key="1">
    <citation type="journal article" date="2023" name="IScience">
        <title>Live-bearing cockroach genome reveals convergent evolutionary mechanisms linked to viviparity in insects and beyond.</title>
        <authorList>
            <person name="Fouks B."/>
            <person name="Harrison M.C."/>
            <person name="Mikhailova A.A."/>
            <person name="Marchal E."/>
            <person name="English S."/>
            <person name="Carruthers M."/>
            <person name="Jennings E.C."/>
            <person name="Chiamaka E.L."/>
            <person name="Frigard R.A."/>
            <person name="Pippel M."/>
            <person name="Attardo G.M."/>
            <person name="Benoit J.B."/>
            <person name="Bornberg-Bauer E."/>
            <person name="Tobe S.S."/>
        </authorList>
    </citation>
    <scope>NUCLEOTIDE SEQUENCE</scope>
    <source>
        <strain evidence="8">Stay&amp;Tobe</strain>
    </source>
</reference>
<evidence type="ECO:0000256" key="7">
    <source>
        <dbReference type="SAM" id="MobiDB-lite"/>
    </source>
</evidence>
<accession>A0AAD7ZTY1</accession>
<sequence length="584" mass="65882">APKLAELYEELQTTDTTQHLVTHFEGALSSLMDDIKKLHEENKKMEEMFTREKESHLAHLRNLEEELDAHVARVEAQAQEEARAKFETEKRNIEDRMQAETAELQAHLKLFQKLNSILTRRQGEKHTLAIPDIGQDTASENRELRTTLSDTRTNLALLRSEMAHLRTDYEEKCRELNSQQETVMAFIHQNDHVQRQLHLLHEANIKLQDTNDSLLTVMDVSGIRSSRPSSPYCCSHASSSGSPVTPSEGRKRKRASQPISRSASDVESLVDSAPASLGYTRNELSDDVQFGIRRLMEDLDSGRSTMRENMDLDSDKSLQEELSAAIIENSENLEAIEQKNQQFNEENSYPKNPIVGRRLISPGNSIQVPLSPVSTRELEPTGAPERTYKIVFAGDAAVGKSCFIFRFCKGVFINNLGSTLGVDFQVKTIRVDDRNVALQLWDTAGQERFRSMTKTYFRRADGVMLLYDVTSERSFLNVRQWIQSIDEVTEQRVPIILCGNKVDLRAEAQSKGITCIDIVQGELLARDCGAVFLETSSKTGINILDAVLTLSREMLTREDVEVQTSSLRISPDQKSTNSCCSSKN</sequence>
<dbReference type="AlphaFoldDB" id="A0AAD7ZTY1"/>
<keyword evidence="2" id="KW-0963">Cytoplasm</keyword>
<proteinExistence type="predicted"/>
<feature type="region of interest" description="Disordered" evidence="7">
    <location>
        <begin position="226"/>
        <end position="268"/>
    </location>
</feature>
<feature type="non-terminal residue" evidence="8">
    <location>
        <position position="1"/>
    </location>
</feature>
<evidence type="ECO:0000256" key="5">
    <source>
        <dbReference type="ARBA" id="ARBA00023134"/>
    </source>
</evidence>
<evidence type="ECO:0000256" key="1">
    <source>
        <dbReference type="ARBA" id="ARBA00004496"/>
    </source>
</evidence>
<dbReference type="PRINTS" id="PR00449">
    <property type="entry name" value="RASTRNSFRMNG"/>
</dbReference>
<dbReference type="SUPFAM" id="SSF52540">
    <property type="entry name" value="P-loop containing nucleoside triphosphate hydrolases"/>
    <property type="match status" value="1"/>
</dbReference>